<dbReference type="PANTHER" id="PTHR23043:SF22">
    <property type="entry name" value="SINGLE-MINDED HOMOLOG 1"/>
    <property type="match status" value="1"/>
</dbReference>
<dbReference type="InterPro" id="IPR010578">
    <property type="entry name" value="SIM_C"/>
</dbReference>
<dbReference type="Pfam" id="PF23171">
    <property type="entry name" value="bHLH_HIF1A"/>
    <property type="match status" value="1"/>
</dbReference>
<keyword evidence="9" id="KW-0539">Nucleus</keyword>
<evidence type="ECO:0000256" key="1">
    <source>
        <dbReference type="ARBA" id="ARBA00004123"/>
    </source>
</evidence>
<evidence type="ECO:0000256" key="6">
    <source>
        <dbReference type="ARBA" id="ARBA00023015"/>
    </source>
</evidence>
<gene>
    <name evidence="15" type="ORF">GSTENG00023139001</name>
</gene>
<dbReference type="InterPro" id="IPR011598">
    <property type="entry name" value="bHLH_dom"/>
</dbReference>
<feature type="region of interest" description="Disordered" evidence="11">
    <location>
        <begin position="568"/>
        <end position="599"/>
    </location>
</feature>
<evidence type="ECO:0000256" key="7">
    <source>
        <dbReference type="ARBA" id="ARBA00023125"/>
    </source>
</evidence>
<dbReference type="KEGG" id="tng:GSTEN00023139G001"/>
<dbReference type="AlphaFoldDB" id="Q4S6T2"/>
<dbReference type="CDD" id="cd00130">
    <property type="entry name" value="PAS"/>
    <property type="match status" value="1"/>
</dbReference>
<reference evidence="15" key="2">
    <citation type="submission" date="2004-02" db="EMBL/GenBank/DDBJ databases">
        <authorList>
            <consortium name="Genoscope"/>
            <consortium name="Whitehead Institute Centre for Genome Research"/>
        </authorList>
    </citation>
    <scope>NUCLEOTIDE SEQUENCE</scope>
</reference>
<evidence type="ECO:0000256" key="11">
    <source>
        <dbReference type="SAM" id="MobiDB-lite"/>
    </source>
</evidence>
<dbReference type="PROSITE" id="PS50888">
    <property type="entry name" value="BHLH"/>
    <property type="match status" value="1"/>
</dbReference>
<dbReference type="GO" id="GO:0007399">
    <property type="term" value="P:nervous system development"/>
    <property type="evidence" value="ECO:0007669"/>
    <property type="project" value="UniProtKB-KW"/>
</dbReference>
<feature type="compositionally biased region" description="Polar residues" evidence="11">
    <location>
        <begin position="334"/>
        <end position="348"/>
    </location>
</feature>
<dbReference type="InterPro" id="IPR035965">
    <property type="entry name" value="PAS-like_dom_sf"/>
</dbReference>
<dbReference type="InterPro" id="IPR036638">
    <property type="entry name" value="HLH_DNA-bd_sf"/>
</dbReference>
<dbReference type="InterPro" id="IPR001610">
    <property type="entry name" value="PAC"/>
</dbReference>
<dbReference type="InterPro" id="IPR013655">
    <property type="entry name" value="PAS_fold_3"/>
</dbReference>
<feature type="region of interest" description="Disordered" evidence="11">
    <location>
        <begin position="453"/>
        <end position="487"/>
    </location>
</feature>
<evidence type="ECO:0000256" key="5">
    <source>
        <dbReference type="ARBA" id="ARBA00022902"/>
    </source>
</evidence>
<proteinExistence type="predicted"/>
<evidence type="ECO:0000259" key="13">
    <source>
        <dbReference type="PROSITE" id="PS50888"/>
    </source>
</evidence>
<feature type="compositionally biased region" description="Low complexity" evidence="11">
    <location>
        <begin position="580"/>
        <end position="599"/>
    </location>
</feature>
<dbReference type="GO" id="GO:0005634">
    <property type="term" value="C:nucleus"/>
    <property type="evidence" value="ECO:0007669"/>
    <property type="project" value="UniProtKB-SubCell"/>
</dbReference>
<dbReference type="SMART" id="SM00353">
    <property type="entry name" value="HLH"/>
    <property type="match status" value="1"/>
</dbReference>
<organism evidence="15">
    <name type="scientific">Tetraodon nigroviridis</name>
    <name type="common">Spotted green pufferfish</name>
    <name type="synonym">Chelonodon nigroviridis</name>
    <dbReference type="NCBI Taxonomy" id="99883"/>
    <lineage>
        <taxon>Eukaryota</taxon>
        <taxon>Metazoa</taxon>
        <taxon>Chordata</taxon>
        <taxon>Craniata</taxon>
        <taxon>Vertebrata</taxon>
        <taxon>Euteleostomi</taxon>
        <taxon>Actinopterygii</taxon>
        <taxon>Neopterygii</taxon>
        <taxon>Teleostei</taxon>
        <taxon>Neoteleostei</taxon>
        <taxon>Acanthomorphata</taxon>
        <taxon>Eupercaria</taxon>
        <taxon>Tetraodontiformes</taxon>
        <taxon>Tetradontoidea</taxon>
        <taxon>Tetraodontidae</taxon>
        <taxon>Tetraodon</taxon>
    </lineage>
</organism>
<dbReference type="SUPFAM" id="SSF55785">
    <property type="entry name" value="PYP-like sensor domain (PAS domain)"/>
    <property type="match status" value="1"/>
</dbReference>
<dbReference type="SMART" id="SM00091">
    <property type="entry name" value="PAS"/>
    <property type="match status" value="2"/>
</dbReference>
<dbReference type="InterPro" id="IPR013767">
    <property type="entry name" value="PAS_fold"/>
</dbReference>
<feature type="domain" description="BHLH" evidence="13">
    <location>
        <begin position="1"/>
        <end position="53"/>
    </location>
</feature>
<keyword evidence="4" id="KW-0221">Differentiation</keyword>
<feature type="region of interest" description="Disordered" evidence="11">
    <location>
        <begin position="321"/>
        <end position="353"/>
    </location>
</feature>
<evidence type="ECO:0000313" key="15">
    <source>
        <dbReference type="EMBL" id="CAG03650.1"/>
    </source>
</evidence>
<dbReference type="SMART" id="SM00086">
    <property type="entry name" value="PAC"/>
    <property type="match status" value="1"/>
</dbReference>
<dbReference type="CDD" id="cd19738">
    <property type="entry name" value="bHLH-PAS_SIM1"/>
    <property type="match status" value="1"/>
</dbReference>
<dbReference type="Pfam" id="PF08447">
    <property type="entry name" value="PAS_3"/>
    <property type="match status" value="1"/>
</dbReference>
<feature type="region of interest" description="Disordered" evidence="11">
    <location>
        <begin position="607"/>
        <end position="626"/>
    </location>
</feature>
<sequence length="695" mass="77251">MKEKSKTAARTRREKENSEFYELAKMLPLPSAITSQLDKASIIRLTTSYLKMRIVFPQGLGEAWGHTSRTRPLDNIGRELGSHLLQTLDGFIFVVAPDGKIMYISETASVHLGLSQVIHCSGYLKIRQYSLDMSPFEGCYQNVGLVAVGHSLPPSAVTEIKLHSNMFMFRASLDMKLIFLDSRVAELTGYEPQDLIEKTLYHHVHSCDIFHLRCAHHLLLVKGQVTTKYYRFLAKHGGWVWVQSYATIVHNSRSSRPHCIVSVNYVLTDTEYRGMQLSLDQMSPTKPAFPYADCHAEDRKSTKSRPTPAKAKIRVSPYPQFSAFNPERSESDQDSQWGGSPLTDSASPQLMDPVEAPETSCAYRLYPDSGSLCYSLGLSEEELSHASSHPHTTTCDRVRCQSSRYFLGTPQSGREVWWDATRSMLSLPKSSMESSGSYEITSYHGAIHGRGHWDEDSVVSSPDGGGSTSDSGDRHHADHFRATPREPSKMETLIRATQQMIKEEETRLQQHKEPVEILGLSKAHSPCFTSSLGHHSQLTMPSVVCRGPGAPSIDPPSERLHHRDIIKGLGSHDNDENTNSPASLSRLSSPSSDGIPRSSLSLTKDYMQTDLSPHPPQPQGSPLIYPPQERQHLDRQAAYALAGYSLEHLYDAESLRSYSGLACGGVQYDVASHVRMQAEQMQGHKATSVIITNGS</sequence>
<dbReference type="GO" id="GO:0000981">
    <property type="term" value="F:DNA-binding transcription factor activity, RNA polymerase II-specific"/>
    <property type="evidence" value="ECO:0007669"/>
    <property type="project" value="TreeGrafter"/>
</dbReference>
<keyword evidence="7" id="KW-0238">DNA-binding</keyword>
<dbReference type="EMBL" id="CAAE01014723">
    <property type="protein sequence ID" value="CAG03650.1"/>
    <property type="molecule type" value="Genomic_DNA"/>
</dbReference>
<protein>
    <submittedName>
        <fullName evidence="15">(spotted green pufferfish) hypothetical protein</fullName>
    </submittedName>
</protein>
<dbReference type="Pfam" id="PF06621">
    <property type="entry name" value="SIM_C"/>
    <property type="match status" value="1"/>
</dbReference>
<dbReference type="Gene3D" id="3.30.450.20">
    <property type="entry name" value="PAS domain"/>
    <property type="match status" value="2"/>
</dbReference>
<keyword evidence="3" id="KW-0677">Repeat</keyword>
<name>Q4S6T2_TETNG</name>
<evidence type="ECO:0000259" key="14">
    <source>
        <dbReference type="PROSITE" id="PS51302"/>
    </source>
</evidence>
<evidence type="ECO:0000256" key="4">
    <source>
        <dbReference type="ARBA" id="ARBA00022782"/>
    </source>
</evidence>
<keyword evidence="6" id="KW-0805">Transcription regulation</keyword>
<dbReference type="PANTHER" id="PTHR23043">
    <property type="entry name" value="HYPOXIA-INDUCIBLE FACTOR 1 ALPHA"/>
    <property type="match status" value="1"/>
</dbReference>
<dbReference type="Gene3D" id="4.10.280.10">
    <property type="entry name" value="Helix-loop-helix DNA-binding domain"/>
    <property type="match status" value="1"/>
</dbReference>
<dbReference type="OrthoDB" id="6021714at2759"/>
<evidence type="ECO:0000256" key="8">
    <source>
        <dbReference type="ARBA" id="ARBA00023163"/>
    </source>
</evidence>
<comment type="function">
    <text evidence="10">Transcriptional factor that may have pleiotropic effects during embryogenesis and in the adult.</text>
</comment>
<feature type="domain" description="Single-minded C-terminal" evidence="14">
    <location>
        <begin position="271"/>
        <end position="695"/>
    </location>
</feature>
<dbReference type="SUPFAM" id="SSF47459">
    <property type="entry name" value="HLH, helix-loop-helix DNA-binding domain"/>
    <property type="match status" value="1"/>
</dbReference>
<dbReference type="PROSITE" id="PS51302">
    <property type="entry name" value="SIM_C"/>
    <property type="match status" value="1"/>
</dbReference>
<dbReference type="PROSITE" id="PS50112">
    <property type="entry name" value="PAS"/>
    <property type="match status" value="2"/>
</dbReference>
<dbReference type="InterPro" id="IPR000014">
    <property type="entry name" value="PAS"/>
</dbReference>
<feature type="domain" description="PAS" evidence="12">
    <location>
        <begin position="77"/>
        <end position="116"/>
    </location>
</feature>
<keyword evidence="2" id="KW-0217">Developmental protein</keyword>
<dbReference type="FunFam" id="3.30.450.20:FF:000047">
    <property type="entry name" value="SIM bHLH transcription factor 2"/>
    <property type="match status" value="1"/>
</dbReference>
<comment type="caution">
    <text evidence="15">The sequence shown here is derived from an EMBL/GenBank/DDBJ whole genome shotgun (WGS) entry which is preliminary data.</text>
</comment>
<keyword evidence="8" id="KW-0804">Transcription</keyword>
<feature type="compositionally biased region" description="Basic and acidic residues" evidence="11">
    <location>
        <begin position="471"/>
        <end position="487"/>
    </location>
</feature>
<evidence type="ECO:0000256" key="2">
    <source>
        <dbReference type="ARBA" id="ARBA00022473"/>
    </source>
</evidence>
<comment type="subcellular location">
    <subcellularLocation>
        <location evidence="1">Nucleus</location>
    </subcellularLocation>
</comment>
<evidence type="ECO:0000256" key="9">
    <source>
        <dbReference type="ARBA" id="ARBA00023242"/>
    </source>
</evidence>
<feature type="domain" description="PAS" evidence="12">
    <location>
        <begin position="168"/>
        <end position="223"/>
    </location>
</feature>
<dbReference type="Pfam" id="PF00989">
    <property type="entry name" value="PAS"/>
    <property type="match status" value="1"/>
</dbReference>
<dbReference type="GO" id="GO:0000977">
    <property type="term" value="F:RNA polymerase II transcription regulatory region sequence-specific DNA binding"/>
    <property type="evidence" value="ECO:0007669"/>
    <property type="project" value="TreeGrafter"/>
</dbReference>
<keyword evidence="5" id="KW-0524">Neurogenesis</keyword>
<evidence type="ECO:0000256" key="10">
    <source>
        <dbReference type="ARBA" id="ARBA00037499"/>
    </source>
</evidence>
<evidence type="ECO:0000256" key="3">
    <source>
        <dbReference type="ARBA" id="ARBA00022737"/>
    </source>
</evidence>
<dbReference type="FunFam" id="4.10.280.10:FF:000007">
    <property type="entry name" value="single-minded homolog 1 isoform X1"/>
    <property type="match status" value="1"/>
</dbReference>
<accession>Q4S6T2</accession>
<dbReference type="GO" id="GO:0030154">
    <property type="term" value="P:cell differentiation"/>
    <property type="evidence" value="ECO:0007669"/>
    <property type="project" value="UniProtKB-KW"/>
</dbReference>
<evidence type="ECO:0000259" key="12">
    <source>
        <dbReference type="PROSITE" id="PS50112"/>
    </source>
</evidence>
<dbReference type="GO" id="GO:0046983">
    <property type="term" value="F:protein dimerization activity"/>
    <property type="evidence" value="ECO:0007669"/>
    <property type="project" value="InterPro"/>
</dbReference>
<reference evidence="15" key="1">
    <citation type="journal article" date="2004" name="Nature">
        <title>Genome duplication in the teleost fish Tetraodon nigroviridis reveals the early vertebrate proto-karyotype.</title>
        <authorList>
            <person name="Jaillon O."/>
            <person name="Aury J.-M."/>
            <person name="Brunet F."/>
            <person name="Petit J.-L."/>
            <person name="Stange-Thomann N."/>
            <person name="Mauceli E."/>
            <person name="Bouneau L."/>
            <person name="Fischer C."/>
            <person name="Ozouf-Costaz C."/>
            <person name="Bernot A."/>
            <person name="Nicaud S."/>
            <person name="Jaffe D."/>
            <person name="Fisher S."/>
            <person name="Lutfalla G."/>
            <person name="Dossat C."/>
            <person name="Segurens B."/>
            <person name="Dasilva C."/>
            <person name="Salanoubat M."/>
            <person name="Levy M."/>
            <person name="Boudet N."/>
            <person name="Castellano S."/>
            <person name="Anthouard V."/>
            <person name="Jubin C."/>
            <person name="Castelli V."/>
            <person name="Katinka M."/>
            <person name="Vacherie B."/>
            <person name="Biemont C."/>
            <person name="Skalli Z."/>
            <person name="Cattolico L."/>
            <person name="Poulain J."/>
            <person name="De Berardinis V."/>
            <person name="Cruaud C."/>
            <person name="Duprat S."/>
            <person name="Brottier P."/>
            <person name="Coutanceau J.-P."/>
            <person name="Gouzy J."/>
            <person name="Parra G."/>
            <person name="Lardier G."/>
            <person name="Chapple C."/>
            <person name="McKernan K.J."/>
            <person name="McEwan P."/>
            <person name="Bosak S."/>
            <person name="Kellis M."/>
            <person name="Volff J.-N."/>
            <person name="Guigo R."/>
            <person name="Zody M.C."/>
            <person name="Mesirov J."/>
            <person name="Lindblad-Toh K."/>
            <person name="Birren B."/>
            <person name="Nusbaum C."/>
            <person name="Kahn D."/>
            <person name="Robinson-Rechavi M."/>
            <person name="Laudet V."/>
            <person name="Schachter V."/>
            <person name="Quetier F."/>
            <person name="Saurin W."/>
            <person name="Scarpelli C."/>
            <person name="Wincker P."/>
            <person name="Lander E.S."/>
            <person name="Weissenbach J."/>
            <person name="Roest Crollius H."/>
        </authorList>
    </citation>
    <scope>NUCLEOTIDE SEQUENCE [LARGE SCALE GENOMIC DNA]</scope>
</reference>